<keyword evidence="3" id="KW-1185">Reference proteome</keyword>
<sequence>MSTQGTTLSFPSIDPMKMLDWLPKLGEKAFLAWLQLHSWKQNVSSPSPVLPLSINRIIKRLKVGNSTFYDQILRPLWNYGLIDLQKTHPRKKGQQLILYAYPNNDPEKASSPLLQLRDYDFDPPKAKAPIATEESTQPEPPIDSAKEENPPTTPLSQQPAIQEDSPSEPTLSDSEYLEAMEQEAASSLPLPLQEAIEKDPELQKRAQDIKQVYHQCKYHSQYNHKLFLQKARTCLRYAHDPRRFAAYLHKSLRNEWNRSTPYPTPSTPKPSGKERPHDVPEWVWKQQYEPQEEQEEITPEQKAIIDDLLRQLGEIP</sequence>
<dbReference type="Proteomes" id="UP001519343">
    <property type="component" value="Unassembled WGS sequence"/>
</dbReference>
<name>A0ABS4GX40_9BACL</name>
<proteinExistence type="predicted"/>
<evidence type="ECO:0000313" key="2">
    <source>
        <dbReference type="EMBL" id="MBP1934833.1"/>
    </source>
</evidence>
<accession>A0ABS4GX40</accession>
<feature type="region of interest" description="Disordered" evidence="1">
    <location>
        <begin position="256"/>
        <end position="281"/>
    </location>
</feature>
<comment type="caution">
    <text evidence="2">The sequence shown here is derived from an EMBL/GenBank/DDBJ whole genome shotgun (WGS) entry which is preliminary data.</text>
</comment>
<dbReference type="RefSeq" id="WP_209812813.1">
    <property type="nucleotide sequence ID" value="NZ_JAGGKT010000029.1"/>
</dbReference>
<reference evidence="2 3" key="1">
    <citation type="submission" date="2021-03" db="EMBL/GenBank/DDBJ databases">
        <title>Genomic Encyclopedia of Type Strains, Phase IV (KMG-IV): sequencing the most valuable type-strain genomes for metagenomic binning, comparative biology and taxonomic classification.</title>
        <authorList>
            <person name="Goeker M."/>
        </authorList>
    </citation>
    <scope>NUCLEOTIDE SEQUENCE [LARGE SCALE GENOMIC DNA]</scope>
    <source>
        <strain evidence="2 3">DSM 24738</strain>
    </source>
</reference>
<dbReference type="EMBL" id="JAGGKT010000029">
    <property type="protein sequence ID" value="MBP1934833.1"/>
    <property type="molecule type" value="Genomic_DNA"/>
</dbReference>
<feature type="compositionally biased region" description="Basic and acidic residues" evidence="1">
    <location>
        <begin position="271"/>
        <end position="280"/>
    </location>
</feature>
<evidence type="ECO:0000313" key="3">
    <source>
        <dbReference type="Proteomes" id="UP001519343"/>
    </source>
</evidence>
<evidence type="ECO:0000256" key="1">
    <source>
        <dbReference type="SAM" id="MobiDB-lite"/>
    </source>
</evidence>
<gene>
    <name evidence="2" type="ORF">J2Z37_004853</name>
</gene>
<protein>
    <submittedName>
        <fullName evidence="2">Uncharacterized protein</fullName>
    </submittedName>
</protein>
<organism evidence="2 3">
    <name type="scientific">Ammoniphilus resinae</name>
    <dbReference type="NCBI Taxonomy" id="861532"/>
    <lineage>
        <taxon>Bacteria</taxon>
        <taxon>Bacillati</taxon>
        <taxon>Bacillota</taxon>
        <taxon>Bacilli</taxon>
        <taxon>Bacillales</taxon>
        <taxon>Paenibacillaceae</taxon>
        <taxon>Aneurinibacillus group</taxon>
        <taxon>Ammoniphilus</taxon>
    </lineage>
</organism>
<feature type="region of interest" description="Disordered" evidence="1">
    <location>
        <begin position="124"/>
        <end position="173"/>
    </location>
</feature>